<feature type="region of interest" description="Disordered" evidence="1">
    <location>
        <begin position="299"/>
        <end position="354"/>
    </location>
</feature>
<gene>
    <name evidence="2" type="ORF">H696_01049</name>
</gene>
<organism evidence="2">
    <name type="scientific">Fonticula alba</name>
    <name type="common">Slime mold</name>
    <dbReference type="NCBI Taxonomy" id="691883"/>
    <lineage>
        <taxon>Eukaryota</taxon>
        <taxon>Rotosphaerida</taxon>
        <taxon>Fonticulaceae</taxon>
        <taxon>Fonticula</taxon>
    </lineage>
</organism>
<sequence>MCCYPPPPWQRPYESSALEASSLTRPFPTLQTVDDLSAPLLSLAASRAGTRSSVAGIDLAPRSGDLPPISVRISDDLLEATANGGDPGVALDASQAEAAPQADVPAAAAAFETRGVSGGPASPARQPIFGLPSANVAAGKGPDALPAEFYTREGVPERLALVASRNAGVSLGRRNYAHRLSSASVFLNFNAGADPSVSGSPAIAKGSPLSGPSSSLASAPVEAASPEEAPIDDPIEQDSDAHLDEIIAQLTESVEADNSPPVPNEPSSPTPVSRSASTLSNLSSKSSFASSNELLAETATAQESEADEADLSPPMSAPTPPVPDSGSKEVEQPALSPAPSTEQLAPLPEPAPVAGTVSLPPPIVTTAPEDQAPIIAQALPLFNPFAPFAFGDPPADTSALVEVPGILRCAFVFVRCADLPAVQTEEALSESLESSGRARVCYAWDIPNDATVQMIREEARRVWAAHRANPAPVESTPVEADDEVDPGDVVLRFANTHGLLVELFDGTQLLG</sequence>
<keyword evidence="3" id="KW-1185">Reference proteome</keyword>
<evidence type="ECO:0000256" key="1">
    <source>
        <dbReference type="SAM" id="MobiDB-lite"/>
    </source>
</evidence>
<feature type="region of interest" description="Disordered" evidence="1">
    <location>
        <begin position="197"/>
        <end position="236"/>
    </location>
</feature>
<evidence type="ECO:0000313" key="3">
    <source>
        <dbReference type="Proteomes" id="UP000030693"/>
    </source>
</evidence>
<feature type="compositionally biased region" description="Low complexity" evidence="1">
    <location>
        <begin position="270"/>
        <end position="286"/>
    </location>
</feature>
<feature type="region of interest" description="Disordered" evidence="1">
    <location>
        <begin position="252"/>
        <end position="286"/>
    </location>
</feature>
<evidence type="ECO:0000313" key="2">
    <source>
        <dbReference type="EMBL" id="KCV71631.1"/>
    </source>
</evidence>
<dbReference type="RefSeq" id="XP_009493209.1">
    <property type="nucleotide sequence ID" value="XM_009494934.1"/>
</dbReference>
<protein>
    <submittedName>
        <fullName evidence="2">Uncharacterized protein</fullName>
    </submittedName>
</protein>
<dbReference type="AlphaFoldDB" id="A0A058ZCG4"/>
<feature type="compositionally biased region" description="Low complexity" evidence="1">
    <location>
        <begin position="206"/>
        <end position="228"/>
    </location>
</feature>
<name>A0A058ZCG4_FONAL</name>
<accession>A0A058ZCG4</accession>
<feature type="compositionally biased region" description="Pro residues" evidence="1">
    <location>
        <begin position="260"/>
        <end position="269"/>
    </location>
</feature>
<dbReference type="Proteomes" id="UP000030693">
    <property type="component" value="Unassembled WGS sequence"/>
</dbReference>
<dbReference type="EMBL" id="KB932202">
    <property type="protein sequence ID" value="KCV71631.1"/>
    <property type="molecule type" value="Genomic_DNA"/>
</dbReference>
<reference evidence="2" key="1">
    <citation type="submission" date="2013-04" db="EMBL/GenBank/DDBJ databases">
        <title>The Genome Sequence of Fonticula alba ATCC 38817.</title>
        <authorList>
            <consortium name="The Broad Institute Genomics Platform"/>
            <person name="Russ C."/>
            <person name="Cuomo C."/>
            <person name="Burger G."/>
            <person name="Gray M.W."/>
            <person name="Holland P.W.H."/>
            <person name="King N."/>
            <person name="Lang F.B.F."/>
            <person name="Roger A.J."/>
            <person name="Ruiz-Trillo I."/>
            <person name="Brown M."/>
            <person name="Walker B."/>
            <person name="Young S."/>
            <person name="Zeng Q."/>
            <person name="Gargeya S."/>
            <person name="Fitzgerald M."/>
            <person name="Haas B."/>
            <person name="Abouelleil A."/>
            <person name="Allen A.W."/>
            <person name="Alvarado L."/>
            <person name="Arachchi H.M."/>
            <person name="Berlin A.M."/>
            <person name="Chapman S.B."/>
            <person name="Gainer-Dewar J."/>
            <person name="Goldberg J."/>
            <person name="Griggs A."/>
            <person name="Gujja S."/>
            <person name="Hansen M."/>
            <person name="Howarth C."/>
            <person name="Imamovic A."/>
            <person name="Ireland A."/>
            <person name="Larimer J."/>
            <person name="McCowan C."/>
            <person name="Murphy C."/>
            <person name="Pearson M."/>
            <person name="Poon T.W."/>
            <person name="Priest M."/>
            <person name="Roberts A."/>
            <person name="Saif S."/>
            <person name="Shea T."/>
            <person name="Sisk P."/>
            <person name="Sykes S."/>
            <person name="Wortman J."/>
            <person name="Nusbaum C."/>
            <person name="Birren B."/>
        </authorList>
    </citation>
    <scope>NUCLEOTIDE SEQUENCE [LARGE SCALE GENOMIC DNA]</scope>
    <source>
        <strain evidence="2">ATCC 38817</strain>
    </source>
</reference>
<proteinExistence type="predicted"/>
<dbReference type="GeneID" id="20525774"/>